<dbReference type="PANTHER" id="PTHR19306:SF6">
    <property type="entry name" value="STRUCTURAL MAINTENANCE OF CHROMOSOMES PROTEIN 6"/>
    <property type="match status" value="1"/>
</dbReference>
<reference evidence="12" key="1">
    <citation type="submission" date="2021-06" db="EMBL/GenBank/DDBJ databases">
        <authorList>
            <person name="Kallberg Y."/>
            <person name="Tangrot J."/>
            <person name="Rosling A."/>
        </authorList>
    </citation>
    <scope>NUCLEOTIDE SEQUENCE</scope>
    <source>
        <strain evidence="12">IA702</strain>
    </source>
</reference>
<gene>
    <name evidence="12" type="ORF">POCULU_LOCUS10776</name>
</gene>
<dbReference type="GO" id="GO:0005524">
    <property type="term" value="F:ATP binding"/>
    <property type="evidence" value="ECO:0007669"/>
    <property type="project" value="UniProtKB-KW"/>
</dbReference>
<dbReference type="GO" id="GO:0000724">
    <property type="term" value="P:double-strand break repair via homologous recombination"/>
    <property type="evidence" value="ECO:0007669"/>
    <property type="project" value="TreeGrafter"/>
</dbReference>
<keyword evidence="4" id="KW-0547">Nucleotide-binding</keyword>
<name>A0A9N9E7Q7_9GLOM</name>
<keyword evidence="3" id="KW-0158">Chromosome</keyword>
<evidence type="ECO:0000256" key="5">
    <source>
        <dbReference type="ARBA" id="ARBA00022763"/>
    </source>
</evidence>
<evidence type="ECO:0000256" key="6">
    <source>
        <dbReference type="ARBA" id="ARBA00022840"/>
    </source>
</evidence>
<dbReference type="EMBL" id="CAJVPJ010006264">
    <property type="protein sequence ID" value="CAG8667424.1"/>
    <property type="molecule type" value="Genomic_DNA"/>
</dbReference>
<keyword evidence="9" id="KW-0234">DNA repair</keyword>
<dbReference type="GO" id="GO:0030915">
    <property type="term" value="C:Smc5-Smc6 complex"/>
    <property type="evidence" value="ECO:0007669"/>
    <property type="project" value="TreeGrafter"/>
</dbReference>
<feature type="non-terminal residue" evidence="12">
    <location>
        <position position="1"/>
    </location>
</feature>
<keyword evidence="13" id="KW-1185">Reference proteome</keyword>
<keyword evidence="7 11" id="KW-0175">Coiled coil</keyword>
<dbReference type="AlphaFoldDB" id="A0A9N9E7Q7"/>
<protein>
    <submittedName>
        <fullName evidence="12">7434_t:CDS:1</fullName>
    </submittedName>
</protein>
<evidence type="ECO:0000256" key="2">
    <source>
        <dbReference type="ARBA" id="ARBA00004286"/>
    </source>
</evidence>
<feature type="non-terminal residue" evidence="12">
    <location>
        <position position="173"/>
    </location>
</feature>
<proteinExistence type="predicted"/>
<keyword evidence="6" id="KW-0067">ATP-binding</keyword>
<dbReference type="OrthoDB" id="10072614at2759"/>
<sequence>DTARQFIHTSSAEEKYKFFMKGTQLTQLSEDYELIRESIESIHNIMKRKKELLPELLKEAKDAEMKYKEMQKARELEVTVPRLKNEMAWAQVDEIEDQVEEAARQVDRAKLRLPAVEVELTKATADLQEVNEAISGLERQIHEQAEAAQPLQDKKKEIADAIKENRRQLQSIQ</sequence>
<dbReference type="GO" id="GO:0005634">
    <property type="term" value="C:nucleus"/>
    <property type="evidence" value="ECO:0007669"/>
    <property type="project" value="UniProtKB-SubCell"/>
</dbReference>
<evidence type="ECO:0000256" key="10">
    <source>
        <dbReference type="ARBA" id="ARBA00023242"/>
    </source>
</evidence>
<evidence type="ECO:0000256" key="1">
    <source>
        <dbReference type="ARBA" id="ARBA00004123"/>
    </source>
</evidence>
<evidence type="ECO:0000256" key="9">
    <source>
        <dbReference type="ARBA" id="ARBA00023204"/>
    </source>
</evidence>
<keyword evidence="5" id="KW-0227">DNA damage</keyword>
<dbReference type="PANTHER" id="PTHR19306">
    <property type="entry name" value="STRUCTURAL MAINTENANCE OF CHROMOSOMES 5,6 SMC5, SMC6"/>
    <property type="match status" value="1"/>
</dbReference>
<accession>A0A9N9E7Q7</accession>
<keyword evidence="8" id="KW-0233">DNA recombination</keyword>
<feature type="coiled-coil region" evidence="11">
    <location>
        <begin position="46"/>
        <end position="171"/>
    </location>
</feature>
<comment type="subcellular location">
    <subcellularLocation>
        <location evidence="2">Chromosome</location>
    </subcellularLocation>
    <subcellularLocation>
        <location evidence="1">Nucleus</location>
    </subcellularLocation>
</comment>
<dbReference type="GO" id="GO:0003697">
    <property type="term" value="F:single-stranded DNA binding"/>
    <property type="evidence" value="ECO:0007669"/>
    <property type="project" value="TreeGrafter"/>
</dbReference>
<keyword evidence="10" id="KW-0539">Nucleus</keyword>
<evidence type="ECO:0000256" key="4">
    <source>
        <dbReference type="ARBA" id="ARBA00022741"/>
    </source>
</evidence>
<dbReference type="Proteomes" id="UP000789572">
    <property type="component" value="Unassembled WGS sequence"/>
</dbReference>
<evidence type="ECO:0000313" key="12">
    <source>
        <dbReference type="EMBL" id="CAG8667424.1"/>
    </source>
</evidence>
<evidence type="ECO:0000256" key="11">
    <source>
        <dbReference type="SAM" id="Coils"/>
    </source>
</evidence>
<evidence type="ECO:0000256" key="8">
    <source>
        <dbReference type="ARBA" id="ARBA00023172"/>
    </source>
</evidence>
<evidence type="ECO:0000256" key="3">
    <source>
        <dbReference type="ARBA" id="ARBA00022454"/>
    </source>
</evidence>
<dbReference type="GO" id="GO:0035861">
    <property type="term" value="C:site of double-strand break"/>
    <property type="evidence" value="ECO:0007669"/>
    <property type="project" value="TreeGrafter"/>
</dbReference>
<evidence type="ECO:0000313" key="13">
    <source>
        <dbReference type="Proteomes" id="UP000789572"/>
    </source>
</evidence>
<evidence type="ECO:0000256" key="7">
    <source>
        <dbReference type="ARBA" id="ARBA00023054"/>
    </source>
</evidence>
<dbReference type="GO" id="GO:0003684">
    <property type="term" value="F:damaged DNA binding"/>
    <property type="evidence" value="ECO:0007669"/>
    <property type="project" value="TreeGrafter"/>
</dbReference>
<comment type="caution">
    <text evidence="12">The sequence shown here is derived from an EMBL/GenBank/DDBJ whole genome shotgun (WGS) entry which is preliminary data.</text>
</comment>
<organism evidence="12 13">
    <name type="scientific">Paraglomus occultum</name>
    <dbReference type="NCBI Taxonomy" id="144539"/>
    <lineage>
        <taxon>Eukaryota</taxon>
        <taxon>Fungi</taxon>
        <taxon>Fungi incertae sedis</taxon>
        <taxon>Mucoromycota</taxon>
        <taxon>Glomeromycotina</taxon>
        <taxon>Glomeromycetes</taxon>
        <taxon>Paraglomerales</taxon>
        <taxon>Paraglomeraceae</taxon>
        <taxon>Paraglomus</taxon>
    </lineage>
</organism>